<sequence length="75" mass="8803">MAKFKLLLKRIFGNRFITTALSAYFLGYMIIMAEMRFWLIMLMVVALAVAICLFFDLIGFLHKKFIEKPHSDSHE</sequence>
<keyword evidence="1" id="KW-1133">Transmembrane helix</keyword>
<evidence type="ECO:0000313" key="2">
    <source>
        <dbReference type="EMBL" id="SSY70014.1"/>
    </source>
</evidence>
<reference evidence="2 3" key="1">
    <citation type="submission" date="2018-06" db="EMBL/GenBank/DDBJ databases">
        <authorList>
            <consortium name="Pathogen Informatics"/>
            <person name="Doyle S."/>
        </authorList>
    </citation>
    <scope>NUCLEOTIDE SEQUENCE [LARGE SCALE GENOMIC DNA]</scope>
    <source>
        <strain evidence="2 3">NCTC10283</strain>
    </source>
</reference>
<evidence type="ECO:0000313" key="3">
    <source>
        <dbReference type="Proteomes" id="UP000254209"/>
    </source>
</evidence>
<dbReference type="EMBL" id="UFSO01000002">
    <property type="protein sequence ID" value="SSY70014.1"/>
    <property type="molecule type" value="Genomic_DNA"/>
</dbReference>
<evidence type="ECO:0000256" key="1">
    <source>
        <dbReference type="SAM" id="Phobius"/>
    </source>
</evidence>
<keyword evidence="1" id="KW-0472">Membrane</keyword>
<dbReference type="STRING" id="1120980.GCA_000745955_01495"/>
<organism evidence="2 3">
    <name type="scientific">Alysiella crassa</name>
    <dbReference type="NCBI Taxonomy" id="153491"/>
    <lineage>
        <taxon>Bacteria</taxon>
        <taxon>Pseudomonadati</taxon>
        <taxon>Pseudomonadota</taxon>
        <taxon>Betaproteobacteria</taxon>
        <taxon>Neisseriales</taxon>
        <taxon>Neisseriaceae</taxon>
        <taxon>Alysiella</taxon>
    </lineage>
</organism>
<feature type="transmembrane region" description="Helical" evidence="1">
    <location>
        <begin position="37"/>
        <end position="61"/>
    </location>
</feature>
<feature type="transmembrane region" description="Helical" evidence="1">
    <location>
        <begin position="12"/>
        <end position="31"/>
    </location>
</feature>
<name>A0A376BLD3_9NEIS</name>
<dbReference type="AlphaFoldDB" id="A0A376BLD3"/>
<dbReference type="Proteomes" id="UP000254209">
    <property type="component" value="Unassembled WGS sequence"/>
</dbReference>
<proteinExistence type="predicted"/>
<accession>A0A376BLD3</accession>
<dbReference type="RefSeq" id="WP_034293213.1">
    <property type="nucleotide sequence ID" value="NZ_CP091519.2"/>
</dbReference>
<gene>
    <name evidence="2" type="ORF">NCTC10283_00077</name>
</gene>
<keyword evidence="3" id="KW-1185">Reference proteome</keyword>
<keyword evidence="1" id="KW-0812">Transmembrane</keyword>
<protein>
    <submittedName>
        <fullName evidence="2">Uncharacterized protein</fullName>
    </submittedName>
</protein>